<organism evidence="2 3">
    <name type="scientific">Anabaenopsis circularis NIES-21</name>
    <dbReference type="NCBI Taxonomy" id="1085406"/>
    <lineage>
        <taxon>Bacteria</taxon>
        <taxon>Bacillati</taxon>
        <taxon>Cyanobacteriota</taxon>
        <taxon>Cyanophyceae</taxon>
        <taxon>Nostocales</taxon>
        <taxon>Nodulariaceae</taxon>
        <taxon>Anabaenopsis</taxon>
    </lineage>
</organism>
<dbReference type="Proteomes" id="UP000218287">
    <property type="component" value="Chromosome"/>
</dbReference>
<evidence type="ECO:0000313" key="3">
    <source>
        <dbReference type="Proteomes" id="UP000218287"/>
    </source>
</evidence>
<dbReference type="Pfam" id="PF00092">
    <property type="entry name" value="VWA"/>
    <property type="match status" value="1"/>
</dbReference>
<dbReference type="InterPro" id="IPR002035">
    <property type="entry name" value="VWF_A"/>
</dbReference>
<protein>
    <recommendedName>
        <fullName evidence="1">VWFA domain-containing protein</fullName>
    </recommendedName>
</protein>
<dbReference type="SUPFAM" id="SSF53300">
    <property type="entry name" value="vWA-like"/>
    <property type="match status" value="1"/>
</dbReference>
<evidence type="ECO:0000313" key="2">
    <source>
        <dbReference type="EMBL" id="BAY17974.1"/>
    </source>
</evidence>
<dbReference type="CDD" id="cd01464">
    <property type="entry name" value="vWA_subfamily"/>
    <property type="match status" value="1"/>
</dbReference>
<gene>
    <name evidence="2" type="ORF">NIES21_38170</name>
</gene>
<proteinExistence type="predicted"/>
<dbReference type="Gene3D" id="3.40.50.410">
    <property type="entry name" value="von Willebrand factor, type A domain"/>
    <property type="match status" value="1"/>
</dbReference>
<reference evidence="2 3" key="1">
    <citation type="submission" date="2017-06" db="EMBL/GenBank/DDBJ databases">
        <title>Genome sequencing of cyanobaciteial culture collection at National Institute for Environmental Studies (NIES).</title>
        <authorList>
            <person name="Hirose Y."/>
            <person name="Shimura Y."/>
            <person name="Fujisawa T."/>
            <person name="Nakamura Y."/>
            <person name="Kawachi M."/>
        </authorList>
    </citation>
    <scope>NUCLEOTIDE SEQUENCE [LARGE SCALE GENOMIC DNA]</scope>
    <source>
        <strain evidence="2 3">NIES-21</strain>
    </source>
</reference>
<dbReference type="AlphaFoldDB" id="A0A1Z4GKE6"/>
<dbReference type="SMART" id="SM00327">
    <property type="entry name" value="VWA"/>
    <property type="match status" value="1"/>
</dbReference>
<dbReference type="EMBL" id="AP018174">
    <property type="protein sequence ID" value="BAY17974.1"/>
    <property type="molecule type" value="Genomic_DNA"/>
</dbReference>
<accession>A0A1Z4GKE6</accession>
<evidence type="ECO:0000259" key="1">
    <source>
        <dbReference type="PROSITE" id="PS50234"/>
    </source>
</evidence>
<dbReference type="PIRSF" id="PIRSF020634">
    <property type="entry name" value="TerY_vWA"/>
    <property type="match status" value="1"/>
</dbReference>
<name>A0A1Z4GKE6_9CYAN</name>
<keyword evidence="3" id="KW-1185">Reference proteome</keyword>
<dbReference type="PROSITE" id="PS50234">
    <property type="entry name" value="VWFA"/>
    <property type="match status" value="1"/>
</dbReference>
<dbReference type="InterPro" id="IPR011392">
    <property type="entry name" value="Tellurite-R_TerY"/>
</dbReference>
<feature type="domain" description="VWFA" evidence="1">
    <location>
        <begin position="31"/>
        <end position="223"/>
    </location>
</feature>
<sequence length="233" mass="25686">MDYNITQKVMQDTLTLDEVVEFAENPEPRCPCVLLLDTSGSMQGEAIEALNQGLLSLKDELVKNSLAARRVEVAIVTFDSQVNVIQDFVTADLFNPPILTAQGLTSMGAGIHKALDMVQERKSLYRANGIAYYRPWVFMITDGEPQGEQEHLVAQAAQRVQGDEANKRVAFFSVGVENANMTTLNQLAVRTPLKLRGLNFVEMFMWLSASMAAVSHSQVDEQVALPPIGWGSI</sequence>
<dbReference type="InterPro" id="IPR036465">
    <property type="entry name" value="vWFA_dom_sf"/>
</dbReference>